<accession>A0A1N7JXP8</accession>
<reference evidence="5" key="1">
    <citation type="submission" date="2017-01" db="EMBL/GenBank/DDBJ databases">
        <authorList>
            <person name="Varghese N."/>
            <person name="Submissions S."/>
        </authorList>
    </citation>
    <scope>NUCLEOTIDE SEQUENCE [LARGE SCALE GENOMIC DNA]</scope>
    <source>
        <strain evidence="5">DSM 18714</strain>
    </source>
</reference>
<comment type="similarity">
    <text evidence="1">Belongs to the NAD(P)H dehydrogenase (quinone) family.</text>
</comment>
<evidence type="ECO:0000259" key="3">
    <source>
        <dbReference type="Pfam" id="PF02525"/>
    </source>
</evidence>
<evidence type="ECO:0000313" key="5">
    <source>
        <dbReference type="Proteomes" id="UP000186098"/>
    </source>
</evidence>
<dbReference type="STRING" id="407234.SAMN05421795_101429"/>
<name>A0A1N7JXP8_9RHOB</name>
<keyword evidence="2" id="KW-0560">Oxidoreductase</keyword>
<dbReference type="EMBL" id="FTOM01000001">
    <property type="protein sequence ID" value="SIS54119.1"/>
    <property type="molecule type" value="Genomic_DNA"/>
</dbReference>
<dbReference type="SUPFAM" id="SSF52218">
    <property type="entry name" value="Flavoproteins"/>
    <property type="match status" value="1"/>
</dbReference>
<protein>
    <submittedName>
        <fullName evidence="4">Putative NADPH-quinone reductase (Modulator of drug activity B)</fullName>
    </submittedName>
</protein>
<dbReference type="InterPro" id="IPR051545">
    <property type="entry name" value="NAD(P)H_dehydrogenase_qn"/>
</dbReference>
<dbReference type="RefSeq" id="WP_076363255.1">
    <property type="nucleotide sequence ID" value="NZ_FTOM01000001.1"/>
</dbReference>
<dbReference type="Gene3D" id="3.40.50.360">
    <property type="match status" value="1"/>
</dbReference>
<dbReference type="InterPro" id="IPR029039">
    <property type="entry name" value="Flavoprotein-like_sf"/>
</dbReference>
<evidence type="ECO:0000313" key="4">
    <source>
        <dbReference type="EMBL" id="SIS54119.1"/>
    </source>
</evidence>
<evidence type="ECO:0000256" key="1">
    <source>
        <dbReference type="ARBA" id="ARBA00006252"/>
    </source>
</evidence>
<keyword evidence="5" id="KW-1185">Reference proteome</keyword>
<dbReference type="Proteomes" id="UP000186098">
    <property type="component" value="Unassembled WGS sequence"/>
</dbReference>
<organism evidence="4 5">
    <name type="scientific">Phaeovulum vinaykumarii</name>
    <dbReference type="NCBI Taxonomy" id="407234"/>
    <lineage>
        <taxon>Bacteria</taxon>
        <taxon>Pseudomonadati</taxon>
        <taxon>Pseudomonadota</taxon>
        <taxon>Alphaproteobacteria</taxon>
        <taxon>Rhodobacterales</taxon>
        <taxon>Paracoccaceae</taxon>
        <taxon>Phaeovulum</taxon>
    </lineage>
</organism>
<dbReference type="GO" id="GO:0003955">
    <property type="term" value="F:NAD(P)H dehydrogenase (quinone) activity"/>
    <property type="evidence" value="ECO:0007669"/>
    <property type="project" value="TreeGrafter"/>
</dbReference>
<dbReference type="Pfam" id="PF02525">
    <property type="entry name" value="Flavodoxin_2"/>
    <property type="match status" value="1"/>
</dbReference>
<dbReference type="GO" id="GO:0005829">
    <property type="term" value="C:cytosol"/>
    <property type="evidence" value="ECO:0007669"/>
    <property type="project" value="TreeGrafter"/>
</dbReference>
<dbReference type="PANTHER" id="PTHR10204:SF34">
    <property type="entry name" value="NAD(P)H DEHYDROGENASE [QUINONE] 1 ISOFORM 1"/>
    <property type="match status" value="1"/>
</dbReference>
<sequence>MRVLMIDGHPDRGRLSAHLLDAYAEGLPPDTQVTRMALADLTFDPVLHRGYDGTQPLEPDLERVWAELVACDHLVLAYPMWWGAEPALVSGLFTRLLLPGRAFRDHDKGHGWDRLLAGRSADVIVTMDTPPWLLRWGWGDPLGRRMKIQVLGFVGIAPARVHRLGPVRKGAAERALPRWRRRLKTAAAGIGALRRKPRVMPPGA</sequence>
<feature type="domain" description="Flavodoxin-like fold" evidence="3">
    <location>
        <begin position="1"/>
        <end position="183"/>
    </location>
</feature>
<proteinExistence type="inferred from homology"/>
<gene>
    <name evidence="4" type="ORF">SAMN05421795_101429</name>
</gene>
<dbReference type="PANTHER" id="PTHR10204">
    <property type="entry name" value="NAD P H OXIDOREDUCTASE-RELATED"/>
    <property type="match status" value="1"/>
</dbReference>
<dbReference type="InterPro" id="IPR003680">
    <property type="entry name" value="Flavodoxin_fold"/>
</dbReference>
<evidence type="ECO:0000256" key="2">
    <source>
        <dbReference type="ARBA" id="ARBA00023002"/>
    </source>
</evidence>
<dbReference type="OrthoDB" id="9798454at2"/>
<dbReference type="AlphaFoldDB" id="A0A1N7JXP8"/>